<dbReference type="InterPro" id="IPR036188">
    <property type="entry name" value="FAD/NAD-bd_sf"/>
</dbReference>
<feature type="signal peptide" evidence="8">
    <location>
        <begin position="1"/>
        <end position="20"/>
    </location>
</feature>
<feature type="chain" id="PRO_5042118383" evidence="8">
    <location>
        <begin position="21"/>
        <end position="674"/>
    </location>
</feature>
<sequence length="674" mass="70761">MRSSTYAFTLFVLLPARCIATLYSSFEDIPIPASTFDFVIVGAGAAGSVLANRLSENPATSVLLLEAGPSNVDVLDSIIPMFPALLNPNTQFDYNYTTTPQSGFGGRSIPYPRGHLLGGCTSVNYMAYTRASSEEWDRYASLSGDSGWSWTNIQQYFRKNEKWTQPADHHNITGQFNPAFHSTTGINSVSLPGFSHVQLDPRIIATTQENPKAFPFNLDMNSGSPLGLGWLQATINGGKRSSGATSYLGPTFMSRTNLHVLVNSRVTRLIQTGTDQGKPAFRSVEFTHSETGPRTIVQATKEVILSAGSVGSPQILLLSGIGDSKDLSTLGIKTIVNNPSVGRNFSDHPVIENMWFVNSTATFDNITRNGTIAVEDVAVWNQTQMGPLVDSPVAHLVWSRVSDATVRSFLPADPSAGPNTPHYELLFANGWIRLSEPIPATGNFMTIVTAVTAPSSRGELTLKTANPFDQPNINPNLLGSDFDLSVMADAINAAKTFLAAKAWDGFVIRPYDDLAAATDSAKLKTYIQANAGTIFHPASTASMSPKNAPYGVVDPDLVVKGVSGLRVVDASILPIVPSAHPQAVVYAVGERAADLIIQTYGLGSNSGPGSSSSGGSSTGSSSSGSSKGGSSKGGSSNSGGSNSGSSKGGSSKSGTSSSGGSSNGSSNDNGKGYK</sequence>
<gene>
    <name evidence="10" type="ORF">C8F04DRAFT_987820</name>
</gene>
<comment type="cofactor">
    <cofactor evidence="1 6">
        <name>FAD</name>
        <dbReference type="ChEBI" id="CHEBI:57692"/>
    </cofactor>
</comment>
<dbReference type="Pfam" id="PF05199">
    <property type="entry name" value="GMC_oxred_C"/>
    <property type="match status" value="1"/>
</dbReference>
<keyword evidence="8" id="KW-0732">Signal</keyword>
<dbReference type="InterPro" id="IPR007867">
    <property type="entry name" value="GMC_OxRtase_C"/>
</dbReference>
<dbReference type="GO" id="GO:0050660">
    <property type="term" value="F:flavin adenine dinucleotide binding"/>
    <property type="evidence" value="ECO:0007669"/>
    <property type="project" value="InterPro"/>
</dbReference>
<evidence type="ECO:0000313" key="10">
    <source>
        <dbReference type="EMBL" id="KAJ7046126.1"/>
    </source>
</evidence>
<feature type="binding site" evidence="6">
    <location>
        <begin position="581"/>
        <end position="582"/>
    </location>
    <ligand>
        <name>FAD</name>
        <dbReference type="ChEBI" id="CHEBI:57692"/>
    </ligand>
</feature>
<evidence type="ECO:0000256" key="7">
    <source>
        <dbReference type="SAM" id="MobiDB-lite"/>
    </source>
</evidence>
<keyword evidence="4 6" id="KW-0274">FAD</keyword>
<dbReference type="InterPro" id="IPR012132">
    <property type="entry name" value="GMC_OxRdtase"/>
</dbReference>
<keyword evidence="3" id="KW-0285">Flavoprotein</keyword>
<dbReference type="InterPro" id="IPR000172">
    <property type="entry name" value="GMC_OxRdtase_N"/>
</dbReference>
<evidence type="ECO:0000256" key="4">
    <source>
        <dbReference type="ARBA" id="ARBA00022827"/>
    </source>
</evidence>
<feature type="region of interest" description="Disordered" evidence="7">
    <location>
        <begin position="604"/>
        <end position="674"/>
    </location>
</feature>
<feature type="compositionally biased region" description="Low complexity" evidence="7">
    <location>
        <begin position="633"/>
        <end position="674"/>
    </location>
</feature>
<proteinExistence type="inferred from homology"/>
<feature type="active site" description="Proton donor" evidence="5">
    <location>
        <position position="536"/>
    </location>
</feature>
<evidence type="ECO:0000256" key="6">
    <source>
        <dbReference type="PIRSR" id="PIRSR000137-2"/>
    </source>
</evidence>
<dbReference type="Pfam" id="PF00732">
    <property type="entry name" value="GMC_oxred_N"/>
    <property type="match status" value="1"/>
</dbReference>
<dbReference type="PANTHER" id="PTHR11552:SF147">
    <property type="entry name" value="CHOLINE DEHYDROGENASE, MITOCHONDRIAL"/>
    <property type="match status" value="1"/>
</dbReference>
<feature type="domain" description="Glucose-methanol-choline oxidoreductase N-terminal" evidence="9">
    <location>
        <begin position="308"/>
        <end position="322"/>
    </location>
</feature>
<dbReference type="GO" id="GO:0016614">
    <property type="term" value="F:oxidoreductase activity, acting on CH-OH group of donors"/>
    <property type="evidence" value="ECO:0007669"/>
    <property type="project" value="InterPro"/>
</dbReference>
<evidence type="ECO:0000313" key="11">
    <source>
        <dbReference type="Proteomes" id="UP001218188"/>
    </source>
</evidence>
<dbReference type="Gene3D" id="3.30.560.10">
    <property type="entry name" value="Glucose Oxidase, domain 3"/>
    <property type="match status" value="1"/>
</dbReference>
<dbReference type="AlphaFoldDB" id="A0AAD6TGG1"/>
<feature type="binding site" evidence="6">
    <location>
        <position position="266"/>
    </location>
    <ligand>
        <name>FAD</name>
        <dbReference type="ChEBI" id="CHEBI:57692"/>
    </ligand>
</feature>
<evidence type="ECO:0000256" key="8">
    <source>
        <dbReference type="SAM" id="SignalP"/>
    </source>
</evidence>
<organism evidence="10 11">
    <name type="scientific">Mycena alexandri</name>
    <dbReference type="NCBI Taxonomy" id="1745969"/>
    <lineage>
        <taxon>Eukaryota</taxon>
        <taxon>Fungi</taxon>
        <taxon>Dikarya</taxon>
        <taxon>Basidiomycota</taxon>
        <taxon>Agaricomycotina</taxon>
        <taxon>Agaricomycetes</taxon>
        <taxon>Agaricomycetidae</taxon>
        <taxon>Agaricales</taxon>
        <taxon>Marasmiineae</taxon>
        <taxon>Mycenaceae</taxon>
        <taxon>Mycena</taxon>
    </lineage>
</organism>
<reference evidence="10" key="1">
    <citation type="submission" date="2023-03" db="EMBL/GenBank/DDBJ databases">
        <title>Massive genome expansion in bonnet fungi (Mycena s.s.) driven by repeated elements and novel gene families across ecological guilds.</title>
        <authorList>
            <consortium name="Lawrence Berkeley National Laboratory"/>
            <person name="Harder C.B."/>
            <person name="Miyauchi S."/>
            <person name="Viragh M."/>
            <person name="Kuo A."/>
            <person name="Thoen E."/>
            <person name="Andreopoulos B."/>
            <person name="Lu D."/>
            <person name="Skrede I."/>
            <person name="Drula E."/>
            <person name="Henrissat B."/>
            <person name="Morin E."/>
            <person name="Kohler A."/>
            <person name="Barry K."/>
            <person name="LaButti K."/>
            <person name="Morin E."/>
            <person name="Salamov A."/>
            <person name="Lipzen A."/>
            <person name="Mereny Z."/>
            <person name="Hegedus B."/>
            <person name="Baldrian P."/>
            <person name="Stursova M."/>
            <person name="Weitz H."/>
            <person name="Taylor A."/>
            <person name="Grigoriev I.V."/>
            <person name="Nagy L.G."/>
            <person name="Martin F."/>
            <person name="Kauserud H."/>
        </authorList>
    </citation>
    <scope>NUCLEOTIDE SEQUENCE</scope>
    <source>
        <strain evidence="10">CBHHK200</strain>
    </source>
</reference>
<name>A0AAD6TGG1_9AGAR</name>
<dbReference type="SUPFAM" id="SSF54373">
    <property type="entry name" value="FAD-linked reductases, C-terminal domain"/>
    <property type="match status" value="1"/>
</dbReference>
<dbReference type="Gene3D" id="3.50.50.60">
    <property type="entry name" value="FAD/NAD(P)-binding domain"/>
    <property type="match status" value="1"/>
</dbReference>
<dbReference type="SUPFAM" id="SSF51905">
    <property type="entry name" value="FAD/NAD(P)-binding domain"/>
    <property type="match status" value="1"/>
</dbReference>
<protein>
    <submittedName>
        <fullName evidence="10">Aryl-alcohol oxidase</fullName>
    </submittedName>
</protein>
<comment type="similarity">
    <text evidence="2">Belongs to the GMC oxidoreductase family.</text>
</comment>
<accession>A0AAD6TGG1</accession>
<dbReference type="PIRSF" id="PIRSF000137">
    <property type="entry name" value="Alcohol_oxidase"/>
    <property type="match status" value="1"/>
</dbReference>
<dbReference type="PANTHER" id="PTHR11552">
    <property type="entry name" value="GLUCOSE-METHANOL-CHOLINE GMC OXIDOREDUCTASE"/>
    <property type="match status" value="1"/>
</dbReference>
<dbReference type="Proteomes" id="UP001218188">
    <property type="component" value="Unassembled WGS sequence"/>
</dbReference>
<evidence type="ECO:0000259" key="9">
    <source>
        <dbReference type="PROSITE" id="PS00624"/>
    </source>
</evidence>
<comment type="caution">
    <text evidence="10">The sequence shown here is derived from an EMBL/GenBank/DDBJ whole genome shotgun (WGS) entry which is preliminary data.</text>
</comment>
<keyword evidence="11" id="KW-1185">Reference proteome</keyword>
<evidence type="ECO:0000256" key="3">
    <source>
        <dbReference type="ARBA" id="ARBA00022630"/>
    </source>
</evidence>
<feature type="compositionally biased region" description="Low complexity" evidence="7">
    <location>
        <begin position="604"/>
        <end position="625"/>
    </location>
</feature>
<dbReference type="EMBL" id="JARJCM010000003">
    <property type="protein sequence ID" value="KAJ7046126.1"/>
    <property type="molecule type" value="Genomic_DNA"/>
</dbReference>
<evidence type="ECO:0000256" key="2">
    <source>
        <dbReference type="ARBA" id="ARBA00010790"/>
    </source>
</evidence>
<evidence type="ECO:0000256" key="5">
    <source>
        <dbReference type="PIRSR" id="PIRSR000137-1"/>
    </source>
</evidence>
<evidence type="ECO:0000256" key="1">
    <source>
        <dbReference type="ARBA" id="ARBA00001974"/>
    </source>
</evidence>
<feature type="active site" description="Proton acceptor" evidence="5">
    <location>
        <position position="580"/>
    </location>
</feature>
<dbReference type="PROSITE" id="PS00624">
    <property type="entry name" value="GMC_OXRED_2"/>
    <property type="match status" value="1"/>
</dbReference>